<keyword evidence="3 4" id="KW-0663">Pyridoxal phosphate</keyword>
<gene>
    <name evidence="6" type="ORF">WDZ17_13320</name>
</gene>
<evidence type="ECO:0000256" key="5">
    <source>
        <dbReference type="SAM" id="MobiDB-lite"/>
    </source>
</evidence>
<evidence type="ECO:0000256" key="1">
    <source>
        <dbReference type="ARBA" id="ARBA00001933"/>
    </source>
</evidence>
<dbReference type="PANTHER" id="PTHR11808">
    <property type="entry name" value="TRANS-SULFURATION ENZYME FAMILY MEMBER"/>
    <property type="match status" value="1"/>
</dbReference>
<dbReference type="SUPFAM" id="SSF53383">
    <property type="entry name" value="PLP-dependent transferases"/>
    <property type="match status" value="1"/>
</dbReference>
<dbReference type="InterPro" id="IPR015424">
    <property type="entry name" value="PyrdxlP-dep_Trfase"/>
</dbReference>
<organism evidence="6 7">
    <name type="scientific">Pseudokineococcus basanitobsidens</name>
    <dbReference type="NCBI Taxonomy" id="1926649"/>
    <lineage>
        <taxon>Bacteria</taxon>
        <taxon>Bacillati</taxon>
        <taxon>Actinomycetota</taxon>
        <taxon>Actinomycetes</taxon>
        <taxon>Kineosporiales</taxon>
        <taxon>Kineosporiaceae</taxon>
        <taxon>Pseudokineococcus</taxon>
    </lineage>
</organism>
<dbReference type="PANTHER" id="PTHR11808:SF15">
    <property type="entry name" value="CYSTATHIONINE GAMMA-LYASE"/>
    <property type="match status" value="1"/>
</dbReference>
<dbReference type="EMBL" id="JBBIAA010000019">
    <property type="protein sequence ID" value="MEJ5946273.1"/>
    <property type="molecule type" value="Genomic_DNA"/>
</dbReference>
<dbReference type="Gene3D" id="3.90.1150.10">
    <property type="entry name" value="Aspartate Aminotransferase, domain 1"/>
    <property type="match status" value="1"/>
</dbReference>
<name>A0ABU8RMM6_9ACTN</name>
<dbReference type="InterPro" id="IPR000277">
    <property type="entry name" value="Cys/Met-Metab_PyrdxlP-dep_enz"/>
</dbReference>
<dbReference type="CDD" id="cd00614">
    <property type="entry name" value="CGS_like"/>
    <property type="match status" value="1"/>
</dbReference>
<evidence type="ECO:0000313" key="7">
    <source>
        <dbReference type="Proteomes" id="UP001387100"/>
    </source>
</evidence>
<dbReference type="InterPro" id="IPR015421">
    <property type="entry name" value="PyrdxlP-dep_Trfase_major"/>
</dbReference>
<proteinExistence type="inferred from homology"/>
<reference evidence="6 7" key="1">
    <citation type="journal article" date="2017" name="Int. J. Syst. Evol. Microbiol.">
        <title>Pseudokineococcus basanitobsidens sp. nov., isolated from volcanic rock.</title>
        <authorList>
            <person name="Lee D.W."/>
            <person name="Park M.Y."/>
            <person name="Kim J.J."/>
            <person name="Kim B.S."/>
        </authorList>
    </citation>
    <scope>NUCLEOTIDE SEQUENCE [LARGE SCALE GENOMIC DNA]</scope>
    <source>
        <strain evidence="6 7">DSM 103726</strain>
    </source>
</reference>
<dbReference type="RefSeq" id="WP_339575657.1">
    <property type="nucleotide sequence ID" value="NZ_JBBIAA010000019.1"/>
</dbReference>
<dbReference type="GO" id="GO:0003962">
    <property type="term" value="F:cystathionine gamma-synthase activity"/>
    <property type="evidence" value="ECO:0007669"/>
    <property type="project" value="UniProtKB-EC"/>
</dbReference>
<comment type="caution">
    <text evidence="6">The sequence shown here is derived from an EMBL/GenBank/DDBJ whole genome shotgun (WGS) entry which is preliminary data.</text>
</comment>
<evidence type="ECO:0000256" key="2">
    <source>
        <dbReference type="ARBA" id="ARBA00009077"/>
    </source>
</evidence>
<evidence type="ECO:0000256" key="3">
    <source>
        <dbReference type="ARBA" id="ARBA00022898"/>
    </source>
</evidence>
<evidence type="ECO:0000256" key="4">
    <source>
        <dbReference type="RuleBase" id="RU362118"/>
    </source>
</evidence>
<keyword evidence="7" id="KW-1185">Reference proteome</keyword>
<accession>A0ABU8RMM6</accession>
<dbReference type="Proteomes" id="UP001387100">
    <property type="component" value="Unassembled WGS sequence"/>
</dbReference>
<evidence type="ECO:0000313" key="6">
    <source>
        <dbReference type="EMBL" id="MEJ5946273.1"/>
    </source>
</evidence>
<dbReference type="NCBIfam" id="NF005871">
    <property type="entry name" value="PRK07811.1"/>
    <property type="match status" value="1"/>
</dbReference>
<protein>
    <submittedName>
        <fullName evidence="6">Cystathionine gamma-synthase</fullName>
        <ecNumber evidence="6">2.5.1.48</ecNumber>
    </submittedName>
</protein>
<comment type="similarity">
    <text evidence="2 4">Belongs to the trans-sulfuration enzymes family.</text>
</comment>
<dbReference type="EC" id="2.5.1.48" evidence="6"/>
<dbReference type="Pfam" id="PF01053">
    <property type="entry name" value="Cys_Met_Meta_PP"/>
    <property type="match status" value="1"/>
</dbReference>
<keyword evidence="6" id="KW-0808">Transferase</keyword>
<dbReference type="Gene3D" id="3.40.640.10">
    <property type="entry name" value="Type I PLP-dependent aspartate aminotransferase-like (Major domain)"/>
    <property type="match status" value="1"/>
</dbReference>
<comment type="cofactor">
    <cofactor evidence="1 4">
        <name>pyridoxal 5'-phosphate</name>
        <dbReference type="ChEBI" id="CHEBI:597326"/>
    </cofactor>
</comment>
<dbReference type="PIRSF" id="PIRSF001434">
    <property type="entry name" value="CGS"/>
    <property type="match status" value="1"/>
</dbReference>
<dbReference type="InterPro" id="IPR015422">
    <property type="entry name" value="PyrdxlP-dep_Trfase_small"/>
</dbReference>
<sequence>MSTPSGPARPETPDETPDETHDEIAVETPDETPVAGHRPPAAGPTDWSAAGFATRAVHAGSEPDPVTGAVVPSVHVATTFAQDGVGGLRAGYEYSRSANPTRDALQECLAALEGGRAAFAFASGLAAEDALLRAVLRPGDHVVIPDDAYGGTFRLFSTVLARWGVEHTPADTSDPGAVAAAMTDRTRLVWCETPTNPLLGVSDVAALAATAHGRGALLAVDSTFATPYLQQPLALGADVVVHSTTKYCGGHSDVVGGALVVGDATSPSGEPLADALAFHQNAMGAVAGPLDAWLVLRGLKTLAVRMERHCDSAEAVAAHLQAHPAVREVLYPGLAGHRGHDVAARQMRRFGGMVSVRLADEAAALEMCSRTRVFTLAESLGGVESLVEHPARMTHASAAGSPLEVPADLVRLSVGLEDLDDLLADLDRALEGAARP</sequence>
<feature type="region of interest" description="Disordered" evidence="5">
    <location>
        <begin position="1"/>
        <end position="48"/>
    </location>
</feature>